<evidence type="ECO:0000313" key="3">
    <source>
        <dbReference type="Proteomes" id="UP000197157"/>
    </source>
</evidence>
<dbReference type="Pfam" id="PF13471">
    <property type="entry name" value="Transglut_core3"/>
    <property type="match status" value="1"/>
</dbReference>
<sequence length="237" mass="27445">MLSQISKKGALVKYRDFIPNLYPVRIRDQIIIMNITDDKVYILSHHESMNLLECYTGENNVTFKGGNILASTYNSYNKYSLFEVTDTMGVSVNFWSLRNTDISFDNLIHVMQLIKSLHVSHRLIKKGLPYTIDYINGLCVGAKKKELNIPLVIKYLNAATLLYPFKTKCLEWSFALFYHIIQYGYQPVLKIGVQNRPFYSHAWIELDGKIIGDINDLSERMVVIYQINLDVTKQCSR</sequence>
<dbReference type="NCBIfam" id="NF033537">
    <property type="entry name" value="lasso_biosyn_B2"/>
    <property type="match status" value="1"/>
</dbReference>
<evidence type="ECO:0000259" key="1">
    <source>
        <dbReference type="Pfam" id="PF13471"/>
    </source>
</evidence>
<accession>A0A241PXH5</accession>
<evidence type="ECO:0000313" key="2">
    <source>
        <dbReference type="EMBL" id="ASG19158.1"/>
    </source>
</evidence>
<geneLocation type="plasmid" evidence="2">
    <name>unnamed1</name>
</geneLocation>
<protein>
    <recommendedName>
        <fullName evidence="1">Microcin J25-processing protein McjB C-terminal domain-containing protein</fullName>
    </recommendedName>
</protein>
<dbReference type="Proteomes" id="UP000197157">
    <property type="component" value="Plasmid unnamed1"/>
</dbReference>
<keyword evidence="2" id="KW-0614">Plasmid</keyword>
<organism evidence="2 3">
    <name type="scientific">Salmonella enterica subsp. enterica serovar Macclesfield str. S-1643</name>
    <dbReference type="NCBI Taxonomy" id="1242107"/>
    <lineage>
        <taxon>Bacteria</taxon>
        <taxon>Pseudomonadati</taxon>
        <taxon>Pseudomonadota</taxon>
        <taxon>Gammaproteobacteria</taxon>
        <taxon>Enterobacterales</taxon>
        <taxon>Enterobacteriaceae</taxon>
        <taxon>Salmonella</taxon>
    </lineage>
</organism>
<name>A0A241PXH5_SALET</name>
<gene>
    <name evidence="2" type="ORF">LFZ25_25345</name>
</gene>
<proteinExistence type="predicted"/>
<dbReference type="InterPro" id="IPR032708">
    <property type="entry name" value="McjB_C"/>
</dbReference>
<dbReference type="AlphaFoldDB" id="A0A241PXH5"/>
<dbReference type="RefSeq" id="WP_088731493.1">
    <property type="nucleotide sequence ID" value="NZ_CP022118.1"/>
</dbReference>
<dbReference type="InterPro" id="IPR053521">
    <property type="entry name" value="McjB-like"/>
</dbReference>
<feature type="domain" description="Microcin J25-processing protein McjB C-terminal" evidence="1">
    <location>
        <begin position="148"/>
        <end position="224"/>
    </location>
</feature>
<reference evidence="2 3" key="1">
    <citation type="submission" date="2017-06" db="EMBL/GenBank/DDBJ databases">
        <title>Salmonella reference genomes for public health.</title>
        <authorList>
            <person name="Robertson J."/>
            <person name="Yoshida C."/>
            <person name="Gurnik S."/>
            <person name="Nash J."/>
        </authorList>
    </citation>
    <scope>NUCLEOTIDE SEQUENCE [LARGE SCALE GENOMIC DNA]</scope>
    <source>
        <strain evidence="2 3">S-1643</strain>
        <plasmid evidence="3">Plasmid unnamed1</plasmid>
    </source>
</reference>
<dbReference type="EMBL" id="CP022118">
    <property type="protein sequence ID" value="ASG19158.1"/>
    <property type="molecule type" value="Genomic_DNA"/>
</dbReference>